<feature type="region of interest" description="Disordered" evidence="1">
    <location>
        <begin position="1"/>
        <end position="22"/>
    </location>
</feature>
<dbReference type="OrthoDB" id="7342351at2759"/>
<evidence type="ECO:0000313" key="3">
    <source>
        <dbReference type="Proteomes" id="UP001153636"/>
    </source>
</evidence>
<protein>
    <submittedName>
        <fullName evidence="2">Uncharacterized protein</fullName>
    </submittedName>
</protein>
<organism evidence="2 3">
    <name type="scientific">Psylliodes chrysocephalus</name>
    <dbReference type="NCBI Taxonomy" id="3402493"/>
    <lineage>
        <taxon>Eukaryota</taxon>
        <taxon>Metazoa</taxon>
        <taxon>Ecdysozoa</taxon>
        <taxon>Arthropoda</taxon>
        <taxon>Hexapoda</taxon>
        <taxon>Insecta</taxon>
        <taxon>Pterygota</taxon>
        <taxon>Neoptera</taxon>
        <taxon>Endopterygota</taxon>
        <taxon>Coleoptera</taxon>
        <taxon>Polyphaga</taxon>
        <taxon>Cucujiformia</taxon>
        <taxon>Chrysomeloidea</taxon>
        <taxon>Chrysomelidae</taxon>
        <taxon>Galerucinae</taxon>
        <taxon>Alticini</taxon>
        <taxon>Psylliodes</taxon>
    </lineage>
</organism>
<evidence type="ECO:0000256" key="1">
    <source>
        <dbReference type="SAM" id="MobiDB-lite"/>
    </source>
</evidence>
<name>A0A9P0GKJ4_9CUCU</name>
<dbReference type="EMBL" id="OV651820">
    <property type="protein sequence ID" value="CAH1114472.1"/>
    <property type="molecule type" value="Genomic_DNA"/>
</dbReference>
<proteinExistence type="predicted"/>
<gene>
    <name evidence="2" type="ORF">PSYICH_LOCUS14092</name>
</gene>
<dbReference type="Proteomes" id="UP001153636">
    <property type="component" value="Chromosome 8"/>
</dbReference>
<reference evidence="2" key="1">
    <citation type="submission" date="2022-01" db="EMBL/GenBank/DDBJ databases">
        <authorList>
            <person name="King R."/>
        </authorList>
    </citation>
    <scope>NUCLEOTIDE SEQUENCE</scope>
</reference>
<feature type="compositionally biased region" description="Basic and acidic residues" evidence="1">
    <location>
        <begin position="1"/>
        <end position="10"/>
    </location>
</feature>
<keyword evidence="3" id="KW-1185">Reference proteome</keyword>
<sequence>MSDDSFHSISDDQDSNDSNDFYDIKEPYDYDKVEEVGILKGVFKLDEDEEEIFDGDYKSKFIKNKHFKIIDLSEIEWNIPCQIVYSKGRVMYKSNIEDPEVNIFDLIDLFIKYTFDPCKDLDLDKSIAGNKQMRFGTICPTRKRLFVYKNREFTAYGRYIFGYDHGGVKIKNDKTTVKFRNPPLDDECYEYVYSFMIRNHTTQVVEAFGLYR</sequence>
<dbReference type="AlphaFoldDB" id="A0A9P0GKJ4"/>
<accession>A0A9P0GKJ4</accession>
<evidence type="ECO:0000313" key="2">
    <source>
        <dbReference type="EMBL" id="CAH1114472.1"/>
    </source>
</evidence>